<keyword evidence="1" id="KW-0004">4Fe-4S</keyword>
<dbReference type="GO" id="GO:0051539">
    <property type="term" value="F:4 iron, 4 sulfur cluster binding"/>
    <property type="evidence" value="ECO:0007669"/>
    <property type="project" value="UniProtKB-KW"/>
</dbReference>
<dbReference type="EMBL" id="SMGG01000007">
    <property type="protein sequence ID" value="TCK58488.1"/>
    <property type="molecule type" value="Genomic_DNA"/>
</dbReference>
<protein>
    <submittedName>
        <fullName evidence="6">NAD-dependent dihydropyrimidine dehydrogenase PreA subunit</fullName>
    </submittedName>
</protein>
<gene>
    <name evidence="6" type="ORF">C8D98_2692</name>
</gene>
<dbReference type="SUPFAM" id="SSF54862">
    <property type="entry name" value="4Fe-4S ferredoxins"/>
    <property type="match status" value="2"/>
</dbReference>
<reference evidence="6 7" key="1">
    <citation type="submission" date="2019-03" db="EMBL/GenBank/DDBJ databases">
        <title>Genomic Encyclopedia of Type Strains, Phase IV (KMG-IV): sequencing the most valuable type-strain genomes for metagenomic binning, comparative biology and taxonomic classification.</title>
        <authorList>
            <person name="Goeker M."/>
        </authorList>
    </citation>
    <scope>NUCLEOTIDE SEQUENCE [LARGE SCALE GENOMIC DNA]</scope>
    <source>
        <strain evidence="6 7">DSM 24984</strain>
    </source>
</reference>
<dbReference type="PANTHER" id="PTHR24960:SF79">
    <property type="entry name" value="PHOTOSYSTEM I IRON-SULFUR CENTER"/>
    <property type="match status" value="1"/>
</dbReference>
<proteinExistence type="predicted"/>
<dbReference type="Pfam" id="PF12838">
    <property type="entry name" value="Fer4_7"/>
    <property type="match status" value="2"/>
</dbReference>
<evidence type="ECO:0000259" key="5">
    <source>
        <dbReference type="PROSITE" id="PS51379"/>
    </source>
</evidence>
<keyword evidence="2" id="KW-0479">Metal-binding</keyword>
<feature type="domain" description="4Fe-4S ferredoxin-type" evidence="5">
    <location>
        <begin position="51"/>
        <end position="80"/>
    </location>
</feature>
<evidence type="ECO:0000313" key="6">
    <source>
        <dbReference type="EMBL" id="TCK58488.1"/>
    </source>
</evidence>
<organism evidence="6 7">
    <name type="scientific">Seleniivibrio woodruffii</name>
    <dbReference type="NCBI Taxonomy" id="1078050"/>
    <lineage>
        <taxon>Bacteria</taxon>
        <taxon>Pseudomonadati</taxon>
        <taxon>Deferribacterota</taxon>
        <taxon>Deferribacteres</taxon>
        <taxon>Deferribacterales</taxon>
        <taxon>Geovibrionaceae</taxon>
        <taxon>Seleniivibrio</taxon>
    </lineage>
</organism>
<feature type="domain" description="4Fe-4S ferredoxin-type" evidence="5">
    <location>
        <begin position="267"/>
        <end position="296"/>
    </location>
</feature>
<evidence type="ECO:0000256" key="1">
    <source>
        <dbReference type="ARBA" id="ARBA00022485"/>
    </source>
</evidence>
<keyword evidence="3" id="KW-0408">Iron</keyword>
<evidence type="ECO:0000256" key="3">
    <source>
        <dbReference type="ARBA" id="ARBA00023004"/>
    </source>
</evidence>
<dbReference type="AlphaFoldDB" id="A0A4R1K344"/>
<keyword evidence="7" id="KW-1185">Reference proteome</keyword>
<dbReference type="InterPro" id="IPR050157">
    <property type="entry name" value="PSI_iron-sulfur_center"/>
</dbReference>
<accession>A0A4R1K344</accession>
<dbReference type="GO" id="GO:0046872">
    <property type="term" value="F:metal ion binding"/>
    <property type="evidence" value="ECO:0007669"/>
    <property type="project" value="UniProtKB-KW"/>
</dbReference>
<evidence type="ECO:0000313" key="7">
    <source>
        <dbReference type="Proteomes" id="UP000294614"/>
    </source>
</evidence>
<name>A0A4R1K344_9BACT</name>
<feature type="domain" description="4Fe-4S ferredoxin-type" evidence="5">
    <location>
        <begin position="305"/>
        <end position="334"/>
    </location>
</feature>
<dbReference type="InterPro" id="IPR017900">
    <property type="entry name" value="4Fe4S_Fe_S_CS"/>
</dbReference>
<dbReference type="OrthoDB" id="9672at2"/>
<evidence type="ECO:0000256" key="2">
    <source>
        <dbReference type="ARBA" id="ARBA00022723"/>
    </source>
</evidence>
<comment type="caution">
    <text evidence="6">The sequence shown here is derived from an EMBL/GenBank/DDBJ whole genome shotgun (WGS) entry which is preliminary data.</text>
</comment>
<feature type="domain" description="4Fe-4S ferredoxin-type" evidence="5">
    <location>
        <begin position="20"/>
        <end position="49"/>
    </location>
</feature>
<dbReference type="InterPro" id="IPR017896">
    <property type="entry name" value="4Fe4S_Fe-S-bd"/>
</dbReference>
<dbReference type="PROSITE" id="PS51379">
    <property type="entry name" value="4FE4S_FER_2"/>
    <property type="match status" value="4"/>
</dbReference>
<dbReference type="PROSITE" id="PS00198">
    <property type="entry name" value="4FE4S_FER_1"/>
    <property type="match status" value="2"/>
</dbReference>
<dbReference type="RefSeq" id="WP_132874653.1">
    <property type="nucleotide sequence ID" value="NZ_JAJUHT010000020.1"/>
</dbReference>
<sequence>MGIVEGIVGRLSECMVIDSAACSRVRHKLSGCTKCTDICPANAIRITSAGGKVVVDWDRCTACGLCASVCPNRVFTLKLADLGKLMNKVRQQIAEDGECKVSCRDNNDAAAHIRSLSFADRHMLVRFAAMGAGRIILEHGDCGKCSRNCLAVVSAEAEKADRIFELAGMNVRTEIQKYEEKPKRATAADRLKGGGEELTRREFFGFMRTKAKRTIGETLYSMTENEKERQRTILASERKGYEDYIANLLSLGGSQLIQRMRGEGLLVTVDIDSEKCRKCGICARVCPMSVFTLTKETIKGREYTTAVTADPDKCSGCGLCMTSCMYDAVKAYRL</sequence>
<dbReference type="Gene3D" id="3.30.70.20">
    <property type="match status" value="3"/>
</dbReference>
<dbReference type="Proteomes" id="UP000294614">
    <property type="component" value="Unassembled WGS sequence"/>
</dbReference>
<dbReference type="PANTHER" id="PTHR24960">
    <property type="entry name" value="PHOTOSYSTEM I IRON-SULFUR CENTER-RELATED"/>
    <property type="match status" value="1"/>
</dbReference>
<keyword evidence="4" id="KW-0411">Iron-sulfur</keyword>
<evidence type="ECO:0000256" key="4">
    <source>
        <dbReference type="ARBA" id="ARBA00023014"/>
    </source>
</evidence>